<sequence>MGVEAWQTVLKLIVFYVTDNHPLNPVPGSNVTVNSGRDLKFRGVDEIMEIDSLRRYMPRFFGGLGGADGKYGMISNILRVYSNAICEIELEKEDWFQVKL</sequence>
<dbReference type="AlphaFoldDB" id="A0AAV4N942"/>
<keyword evidence="2" id="KW-1185">Reference proteome</keyword>
<dbReference type="EMBL" id="BPLQ01001296">
    <property type="protein sequence ID" value="GIX80448.1"/>
    <property type="molecule type" value="Genomic_DNA"/>
</dbReference>
<organism evidence="1 2">
    <name type="scientific">Caerostris darwini</name>
    <dbReference type="NCBI Taxonomy" id="1538125"/>
    <lineage>
        <taxon>Eukaryota</taxon>
        <taxon>Metazoa</taxon>
        <taxon>Ecdysozoa</taxon>
        <taxon>Arthropoda</taxon>
        <taxon>Chelicerata</taxon>
        <taxon>Arachnida</taxon>
        <taxon>Araneae</taxon>
        <taxon>Araneomorphae</taxon>
        <taxon>Entelegynae</taxon>
        <taxon>Araneoidea</taxon>
        <taxon>Araneidae</taxon>
        <taxon>Caerostris</taxon>
    </lineage>
</organism>
<gene>
    <name evidence="1" type="ORF">CDAR_296851</name>
</gene>
<comment type="caution">
    <text evidence="1">The sequence shown here is derived from an EMBL/GenBank/DDBJ whole genome shotgun (WGS) entry which is preliminary data.</text>
</comment>
<evidence type="ECO:0000313" key="2">
    <source>
        <dbReference type="Proteomes" id="UP001054837"/>
    </source>
</evidence>
<reference evidence="1 2" key="1">
    <citation type="submission" date="2021-06" db="EMBL/GenBank/DDBJ databases">
        <title>Caerostris darwini draft genome.</title>
        <authorList>
            <person name="Kono N."/>
            <person name="Arakawa K."/>
        </authorList>
    </citation>
    <scope>NUCLEOTIDE SEQUENCE [LARGE SCALE GENOMIC DNA]</scope>
</reference>
<evidence type="ECO:0000313" key="1">
    <source>
        <dbReference type="EMBL" id="GIX80448.1"/>
    </source>
</evidence>
<protein>
    <submittedName>
        <fullName evidence="1">Uncharacterized protein</fullName>
    </submittedName>
</protein>
<name>A0AAV4N942_9ARAC</name>
<accession>A0AAV4N942</accession>
<dbReference type="Proteomes" id="UP001054837">
    <property type="component" value="Unassembled WGS sequence"/>
</dbReference>
<proteinExistence type="predicted"/>